<evidence type="ECO:0000256" key="1">
    <source>
        <dbReference type="ARBA" id="ARBA00010808"/>
    </source>
</evidence>
<dbReference type="InterPro" id="IPR023621">
    <property type="entry name" value="Ribosomal_eL31_dom_sf"/>
</dbReference>
<dbReference type="PROSITE" id="PS01144">
    <property type="entry name" value="RIBOSOMAL_L31E"/>
    <property type="match status" value="1"/>
</dbReference>
<comment type="caution">
    <text evidence="4">The sequence shown here is derived from an EMBL/GenBank/DDBJ whole genome shotgun (WGS) entry which is preliminary data.</text>
</comment>
<dbReference type="VEuPathDB" id="GiardiaDB:GMRT_15088"/>
<dbReference type="PANTHER" id="PTHR10956">
    <property type="entry name" value="60S RIBOSOMAL PROTEIN L31"/>
    <property type="match status" value="1"/>
</dbReference>
<keyword evidence="2 4" id="KW-0689">Ribosomal protein</keyword>
<keyword evidence="3" id="KW-0687">Ribonucleoprotein</keyword>
<dbReference type="SUPFAM" id="SSF54575">
    <property type="entry name" value="Ribosomal protein L31e"/>
    <property type="match status" value="1"/>
</dbReference>
<evidence type="ECO:0000313" key="5">
    <source>
        <dbReference type="Proteomes" id="UP000315496"/>
    </source>
</evidence>
<protein>
    <submittedName>
        <fullName evidence="4">Ribosomal protein L31e</fullName>
    </submittedName>
</protein>
<dbReference type="GO" id="GO:0002181">
    <property type="term" value="P:cytoplasmic translation"/>
    <property type="evidence" value="ECO:0007669"/>
    <property type="project" value="TreeGrafter"/>
</dbReference>
<dbReference type="PANTHER" id="PTHR10956:SF0">
    <property type="entry name" value="60S RIBOSOMAL PROTEIN L31"/>
    <property type="match status" value="1"/>
</dbReference>
<dbReference type="Proteomes" id="UP000315496">
    <property type="component" value="Chromosome 4"/>
</dbReference>
<dbReference type="Gene3D" id="3.10.440.10">
    <property type="match status" value="1"/>
</dbReference>
<dbReference type="AlphaFoldDB" id="A0A4Z1T3H5"/>
<evidence type="ECO:0000256" key="3">
    <source>
        <dbReference type="ARBA" id="ARBA00023274"/>
    </source>
</evidence>
<dbReference type="GO" id="GO:0022625">
    <property type="term" value="C:cytosolic large ribosomal subunit"/>
    <property type="evidence" value="ECO:0007669"/>
    <property type="project" value="TreeGrafter"/>
</dbReference>
<dbReference type="InterPro" id="IPR020052">
    <property type="entry name" value="Ribosomal_eL31_CS"/>
</dbReference>
<accession>A0A4Z1T3H5</accession>
<evidence type="ECO:0000313" key="4">
    <source>
        <dbReference type="EMBL" id="TNJ26961.1"/>
    </source>
</evidence>
<dbReference type="GO" id="GO:0003735">
    <property type="term" value="F:structural constituent of ribosome"/>
    <property type="evidence" value="ECO:0007669"/>
    <property type="project" value="InterPro"/>
</dbReference>
<keyword evidence="5" id="KW-1185">Reference proteome</keyword>
<dbReference type="OrthoDB" id="10253501at2759"/>
<dbReference type="EMBL" id="VDLU01000004">
    <property type="protein sequence ID" value="TNJ26961.1"/>
    <property type="molecule type" value="Genomic_DNA"/>
</dbReference>
<proteinExistence type="inferred from homology"/>
<gene>
    <name evidence="4" type="ORF">GMRT_15088</name>
</gene>
<organism evidence="4 5">
    <name type="scientific">Giardia muris</name>
    <dbReference type="NCBI Taxonomy" id="5742"/>
    <lineage>
        <taxon>Eukaryota</taxon>
        <taxon>Metamonada</taxon>
        <taxon>Diplomonadida</taxon>
        <taxon>Hexamitidae</taxon>
        <taxon>Giardiinae</taxon>
        <taxon>Giardia</taxon>
    </lineage>
</organism>
<evidence type="ECO:0000256" key="2">
    <source>
        <dbReference type="ARBA" id="ARBA00022980"/>
    </source>
</evidence>
<name>A0A4Z1T3H5_GIAMU</name>
<dbReference type="InterPro" id="IPR000054">
    <property type="entry name" value="Ribosomal_eL31"/>
</dbReference>
<dbReference type="SMART" id="SM01380">
    <property type="entry name" value="Ribosomal_L31e"/>
    <property type="match status" value="1"/>
</dbReference>
<sequence>MPVTYEHTMRLRRVTTGTPGKKCAPTAMRLIRDYVTKLTKIEDVRLDPSVNCFVWSRGIRHLPRRIRIEINVVDQEDHKYVIVAHKQVETFKGLTTEKKIISE</sequence>
<reference evidence="4 5" key="1">
    <citation type="submission" date="2019-05" db="EMBL/GenBank/DDBJ databases">
        <title>The compact genome of Giardia muris reveals important steps in the evolution of intestinal protozoan parasites.</title>
        <authorList>
            <person name="Xu F."/>
            <person name="Jimenez-Gonzalez A."/>
            <person name="Einarsson E."/>
            <person name="Astvaldsson A."/>
            <person name="Peirasmaki D."/>
            <person name="Eckmann L."/>
            <person name="Andersson J.O."/>
            <person name="Svard S.G."/>
            <person name="Jerlstrom-Hultqvist J."/>
        </authorList>
    </citation>
    <scope>NUCLEOTIDE SEQUENCE [LARGE SCALE GENOMIC DNA]</scope>
    <source>
        <strain evidence="4 5">Roberts-Thomson</strain>
    </source>
</reference>
<comment type="similarity">
    <text evidence="1">Belongs to the eukaryotic ribosomal protein eL31 family.</text>
</comment>
<dbReference type="Pfam" id="PF01198">
    <property type="entry name" value="Ribosomal_L31e"/>
    <property type="match status" value="1"/>
</dbReference>